<keyword evidence="1" id="KW-0812">Transmembrane</keyword>
<dbReference type="AlphaFoldDB" id="A0A0F9A194"/>
<sequence length="363" mass="39228">QVIKKIPRAVGPPTFELGLIPKGTKPPLRVSPLGLAEEARIPLRPTPKLPALKDFQRRIINVAVERGDAISGSLAQKTLVKGSRTFEDVDIVAKHPRATASAIKKEFGDAVIIKKVEITNSPLGDFNIYRVIDKKTGRQIADIDPIKFAEEGFVKQFPTVKVGDVTFVSPEARLAAKVAQLRRGKVKSGKVIIDIEQLTGGEFTAQQLRSPLIRGAFGFTPEEQAALVGEKGIVTTSARGLFQPFKPTIEVGPQPLFVTPPEVGTGRALTRVTRLALEEKEATLLDVLSGDVAIRRGKPQIVFFEEITIGKEVKLTPGSELEAILPAGNIIQKQKTAAVTIIEVVLIAAAVGFAGTFFKNKDK</sequence>
<evidence type="ECO:0000313" key="2">
    <source>
        <dbReference type="EMBL" id="KKK72379.1"/>
    </source>
</evidence>
<feature type="non-terminal residue" evidence="2">
    <location>
        <position position="1"/>
    </location>
</feature>
<keyword evidence="1" id="KW-1133">Transmembrane helix</keyword>
<evidence type="ECO:0000256" key="1">
    <source>
        <dbReference type="SAM" id="Phobius"/>
    </source>
</evidence>
<organism evidence="2">
    <name type="scientific">marine sediment metagenome</name>
    <dbReference type="NCBI Taxonomy" id="412755"/>
    <lineage>
        <taxon>unclassified sequences</taxon>
        <taxon>metagenomes</taxon>
        <taxon>ecological metagenomes</taxon>
    </lineage>
</organism>
<name>A0A0F9A194_9ZZZZ</name>
<dbReference type="EMBL" id="LAZR01057282">
    <property type="protein sequence ID" value="KKK72379.1"/>
    <property type="molecule type" value="Genomic_DNA"/>
</dbReference>
<comment type="caution">
    <text evidence="2">The sequence shown here is derived from an EMBL/GenBank/DDBJ whole genome shotgun (WGS) entry which is preliminary data.</text>
</comment>
<keyword evidence="1" id="KW-0472">Membrane</keyword>
<gene>
    <name evidence="2" type="ORF">LCGC14_2904460</name>
</gene>
<accession>A0A0F9A194</accession>
<proteinExistence type="predicted"/>
<feature type="transmembrane region" description="Helical" evidence="1">
    <location>
        <begin position="337"/>
        <end position="358"/>
    </location>
</feature>
<reference evidence="2" key="1">
    <citation type="journal article" date="2015" name="Nature">
        <title>Complex archaea that bridge the gap between prokaryotes and eukaryotes.</title>
        <authorList>
            <person name="Spang A."/>
            <person name="Saw J.H."/>
            <person name="Jorgensen S.L."/>
            <person name="Zaremba-Niedzwiedzka K."/>
            <person name="Martijn J."/>
            <person name="Lind A.E."/>
            <person name="van Eijk R."/>
            <person name="Schleper C."/>
            <person name="Guy L."/>
            <person name="Ettema T.J."/>
        </authorList>
    </citation>
    <scope>NUCLEOTIDE SEQUENCE</scope>
</reference>
<protein>
    <submittedName>
        <fullName evidence="2">Uncharacterized protein</fullName>
    </submittedName>
</protein>